<name>A0A2Z4Y934_SUMC1</name>
<dbReference type="GO" id="GO:0005829">
    <property type="term" value="C:cytosol"/>
    <property type="evidence" value="ECO:0007669"/>
    <property type="project" value="TreeGrafter"/>
</dbReference>
<dbReference type="InterPro" id="IPR006204">
    <property type="entry name" value="GHMP_kinase_N_dom"/>
</dbReference>
<evidence type="ECO:0000256" key="4">
    <source>
        <dbReference type="ARBA" id="ARBA00022840"/>
    </source>
</evidence>
<evidence type="ECO:0000313" key="9">
    <source>
        <dbReference type="EMBL" id="AXA37338.1"/>
    </source>
</evidence>
<keyword evidence="3 9" id="KW-0808">Transferase</keyword>
<dbReference type="InterPro" id="IPR036554">
    <property type="entry name" value="GHMP_kinase_C_sf"/>
</dbReference>
<dbReference type="InterPro" id="IPR006206">
    <property type="entry name" value="Mevalonate/galactokinase"/>
</dbReference>
<dbReference type="GO" id="GO:0006012">
    <property type="term" value="P:galactose metabolic process"/>
    <property type="evidence" value="ECO:0007669"/>
    <property type="project" value="UniProtKB-KW"/>
</dbReference>
<dbReference type="GO" id="GO:0005524">
    <property type="term" value="F:ATP binding"/>
    <property type="evidence" value="ECO:0007669"/>
    <property type="project" value="UniProtKB-KW"/>
</dbReference>
<organism evidence="9 10">
    <name type="scientific">Sumerlaea chitinivorans</name>
    <dbReference type="NCBI Taxonomy" id="2250252"/>
    <lineage>
        <taxon>Bacteria</taxon>
        <taxon>Candidatus Sumerlaeota</taxon>
        <taxon>Candidatus Sumerlaeia</taxon>
        <taxon>Candidatus Sumerlaeales</taxon>
        <taxon>Candidatus Sumerlaeaceae</taxon>
        <taxon>Candidatus Sumerlaea</taxon>
    </lineage>
</organism>
<dbReference type="Gene3D" id="3.30.230.10">
    <property type="match status" value="1"/>
</dbReference>
<dbReference type="SUPFAM" id="SSF54211">
    <property type="entry name" value="Ribosomal protein S5 domain 2-like"/>
    <property type="match status" value="1"/>
</dbReference>
<dbReference type="SUPFAM" id="SSF55060">
    <property type="entry name" value="GHMP Kinase, C-terminal domain"/>
    <property type="match status" value="1"/>
</dbReference>
<dbReference type="InterPro" id="IPR013750">
    <property type="entry name" value="GHMP_kinase_C_dom"/>
</dbReference>
<dbReference type="Pfam" id="PF08544">
    <property type="entry name" value="GHMP_kinases_C"/>
    <property type="match status" value="1"/>
</dbReference>
<evidence type="ECO:0000259" key="8">
    <source>
        <dbReference type="Pfam" id="PF10509"/>
    </source>
</evidence>
<comment type="similarity">
    <text evidence="1">Belongs to the GHMP kinase family. GalK subfamily.</text>
</comment>
<keyword evidence="5" id="KW-0299">Galactose metabolism</keyword>
<dbReference type="GO" id="GO:0004335">
    <property type="term" value="F:galactokinase activity"/>
    <property type="evidence" value="ECO:0007669"/>
    <property type="project" value="InterPro"/>
</dbReference>
<accession>A0A2Z4Y934</accession>
<dbReference type="AlphaFoldDB" id="A0A2Z4Y934"/>
<dbReference type="PIRSF" id="PIRSF000530">
    <property type="entry name" value="Galactokinase"/>
    <property type="match status" value="1"/>
</dbReference>
<dbReference type="Proteomes" id="UP000262583">
    <property type="component" value="Chromosome"/>
</dbReference>
<gene>
    <name evidence="9" type="ORF">BRCON_2596</name>
</gene>
<dbReference type="InterPro" id="IPR020568">
    <property type="entry name" value="Ribosomal_Su5_D2-typ_SF"/>
</dbReference>
<feature type="domain" description="Galactokinase N-terminal" evidence="8">
    <location>
        <begin position="12"/>
        <end position="48"/>
    </location>
</feature>
<dbReference type="PANTHER" id="PTHR10457">
    <property type="entry name" value="MEVALONATE KINASE/GALACTOKINASE"/>
    <property type="match status" value="1"/>
</dbReference>
<evidence type="ECO:0000256" key="3">
    <source>
        <dbReference type="ARBA" id="ARBA00022777"/>
    </source>
</evidence>
<feature type="domain" description="GHMP kinase N-terminal" evidence="6">
    <location>
        <begin position="87"/>
        <end position="174"/>
    </location>
</feature>
<sequence>MDDQRGEDLRGQPIYVSAPGRICLFGEHQDYLGLPVIAAAINLRIRLTAMPRADHLCVAHLPDIGQDRVFNLDAENRYANEHDYLPAAINVLRREGVRWPCGYEVTVRSSIPINSGASSSTALQVAWCAFLLAAAGDPRVYDRREIALLAHRSEVVEFHAPGGVMDHFATSFGGVMWLDTRPPYEVVQLPTSIGEFVLVDSGIPKDTTGVLAAKRRALENLGIDFAAWKASGYPPLDNELAKREGESRKLLEGTIANALLTVAARELLTHGVNDERLGRLFTQHHVHLSSNLSVSHPRIDALLEEGRLAGASGGKINGSGCGGSFFLHAPGRGIIVHNHFFKQNYRAWIVRPTSGVEVRSTKLEVAV</sequence>
<evidence type="ECO:0000256" key="1">
    <source>
        <dbReference type="ARBA" id="ARBA00006566"/>
    </source>
</evidence>
<feature type="domain" description="GHMP kinase C-terminal" evidence="7">
    <location>
        <begin position="275"/>
        <end position="327"/>
    </location>
</feature>
<evidence type="ECO:0000256" key="5">
    <source>
        <dbReference type="ARBA" id="ARBA00023144"/>
    </source>
</evidence>
<dbReference type="PANTHER" id="PTHR10457:SF7">
    <property type="entry name" value="GALACTOKINASE-RELATED"/>
    <property type="match status" value="1"/>
</dbReference>
<proteinExistence type="inferred from homology"/>
<dbReference type="Gene3D" id="3.30.70.890">
    <property type="entry name" value="GHMP kinase, C-terminal domain"/>
    <property type="match status" value="1"/>
</dbReference>
<dbReference type="InterPro" id="IPR014721">
    <property type="entry name" value="Ribsml_uS5_D2-typ_fold_subgr"/>
</dbReference>
<evidence type="ECO:0000256" key="2">
    <source>
        <dbReference type="ARBA" id="ARBA00022741"/>
    </source>
</evidence>
<keyword evidence="3 9" id="KW-0418">Kinase</keyword>
<reference evidence="9 10" key="1">
    <citation type="submission" date="2018-05" db="EMBL/GenBank/DDBJ databases">
        <title>A metagenomic window into the 2 km-deep terrestrial subsurface aquifer revealed taxonomically and functionally diverse microbial community comprising novel uncultured bacterial lineages.</title>
        <authorList>
            <person name="Kadnikov V.V."/>
            <person name="Mardanov A.V."/>
            <person name="Beletsky A.V."/>
            <person name="Banks D."/>
            <person name="Pimenov N.V."/>
            <person name="Frank Y.A."/>
            <person name="Karnachuk O.V."/>
            <person name="Ravin N.V."/>
        </authorList>
    </citation>
    <scope>NUCLEOTIDE SEQUENCE [LARGE SCALE GENOMIC DNA]</scope>
    <source>
        <strain evidence="9">BY</strain>
    </source>
</reference>
<dbReference type="PRINTS" id="PR00959">
    <property type="entry name" value="MEVGALKINASE"/>
</dbReference>
<dbReference type="Pfam" id="PF00288">
    <property type="entry name" value="GHMP_kinases_N"/>
    <property type="match status" value="1"/>
</dbReference>
<evidence type="ECO:0000259" key="7">
    <source>
        <dbReference type="Pfam" id="PF08544"/>
    </source>
</evidence>
<dbReference type="InterPro" id="IPR019539">
    <property type="entry name" value="GalKase_N"/>
</dbReference>
<keyword evidence="4" id="KW-0067">ATP-binding</keyword>
<dbReference type="EMBL" id="CP030759">
    <property type="protein sequence ID" value="AXA37338.1"/>
    <property type="molecule type" value="Genomic_DNA"/>
</dbReference>
<keyword evidence="2" id="KW-0547">Nucleotide-binding</keyword>
<dbReference type="InterPro" id="IPR000705">
    <property type="entry name" value="Galactokinase"/>
</dbReference>
<evidence type="ECO:0000313" key="10">
    <source>
        <dbReference type="Proteomes" id="UP000262583"/>
    </source>
</evidence>
<dbReference type="KEGG" id="schv:BRCON_2596"/>
<protein>
    <submittedName>
        <fullName evidence="9">Mevalonate kinase</fullName>
    </submittedName>
</protein>
<dbReference type="Pfam" id="PF10509">
    <property type="entry name" value="GalKase_gal_bdg"/>
    <property type="match status" value="1"/>
</dbReference>
<evidence type="ECO:0000259" key="6">
    <source>
        <dbReference type="Pfam" id="PF00288"/>
    </source>
</evidence>
<dbReference type="PRINTS" id="PR00473">
    <property type="entry name" value="GALCTOKINASE"/>
</dbReference>
<keyword evidence="5" id="KW-0119">Carbohydrate metabolism</keyword>